<protein>
    <submittedName>
        <fullName evidence="1">DUF6505 family protein</fullName>
    </submittedName>
</protein>
<evidence type="ECO:0000313" key="1">
    <source>
        <dbReference type="EMBL" id="MFD1694696.1"/>
    </source>
</evidence>
<keyword evidence="2" id="KW-1185">Reference proteome</keyword>
<organism evidence="1 2">
    <name type="scientific">Roseibium aestuarii</name>
    <dbReference type="NCBI Taxonomy" id="2600299"/>
    <lineage>
        <taxon>Bacteria</taxon>
        <taxon>Pseudomonadati</taxon>
        <taxon>Pseudomonadota</taxon>
        <taxon>Alphaproteobacteria</taxon>
        <taxon>Hyphomicrobiales</taxon>
        <taxon>Stappiaceae</taxon>
        <taxon>Roseibium</taxon>
    </lineage>
</organism>
<proteinExistence type="predicted"/>
<name>A0ABW4JTX2_9HYPH</name>
<dbReference type="EMBL" id="JBHUFA010000001">
    <property type="protein sequence ID" value="MFD1694696.1"/>
    <property type="molecule type" value="Genomic_DNA"/>
</dbReference>
<accession>A0ABW4JTX2</accession>
<gene>
    <name evidence="1" type="ORF">ACFSC7_04155</name>
</gene>
<dbReference type="Proteomes" id="UP001597327">
    <property type="component" value="Unassembled WGS sequence"/>
</dbReference>
<reference evidence="2" key="1">
    <citation type="journal article" date="2019" name="Int. J. Syst. Evol. Microbiol.">
        <title>The Global Catalogue of Microorganisms (GCM) 10K type strain sequencing project: providing services to taxonomists for standard genome sequencing and annotation.</title>
        <authorList>
            <consortium name="The Broad Institute Genomics Platform"/>
            <consortium name="The Broad Institute Genome Sequencing Center for Infectious Disease"/>
            <person name="Wu L."/>
            <person name="Ma J."/>
        </authorList>
    </citation>
    <scope>NUCLEOTIDE SEQUENCE [LARGE SCALE GENOMIC DNA]</scope>
    <source>
        <strain evidence="2">JCM 3369</strain>
    </source>
</reference>
<dbReference type="Pfam" id="PF20115">
    <property type="entry name" value="DUF6505"/>
    <property type="match status" value="1"/>
</dbReference>
<dbReference type="RefSeq" id="WP_149891477.1">
    <property type="nucleotide sequence ID" value="NZ_JBHUFA010000001.1"/>
</dbReference>
<comment type="caution">
    <text evidence="1">The sequence shown here is derived from an EMBL/GenBank/DDBJ whole genome shotgun (WGS) entry which is preliminary data.</text>
</comment>
<evidence type="ECO:0000313" key="2">
    <source>
        <dbReference type="Proteomes" id="UP001597327"/>
    </source>
</evidence>
<dbReference type="InterPro" id="IPR045442">
    <property type="entry name" value="DUF6505"/>
</dbReference>
<sequence length="165" mass="17562">MPKALRVIRLDASDTHVFAAVAQPDEWAVPGTTVFASGAFGDPGELKGKARQAFVSGFLGCVSFGYSTLVSVGEARTDELEAAVEALGQHFVRACGAPNDMVAREAAREEMTAAQDLAADLPLNTLLALAREVGENGELRERIQVVVPADKEAHARIWDVVEEGE</sequence>